<name>A0A926KLV1_9BACL</name>
<protein>
    <submittedName>
        <fullName evidence="1">Uncharacterized protein</fullName>
    </submittedName>
</protein>
<gene>
    <name evidence="1" type="ORF">ICC18_08730</name>
</gene>
<organism evidence="1 2">
    <name type="scientific">Paenibacillus sedimenti</name>
    <dbReference type="NCBI Taxonomy" id="2770274"/>
    <lineage>
        <taxon>Bacteria</taxon>
        <taxon>Bacillati</taxon>
        <taxon>Bacillota</taxon>
        <taxon>Bacilli</taxon>
        <taxon>Bacillales</taxon>
        <taxon>Paenibacillaceae</taxon>
        <taxon>Paenibacillus</taxon>
    </lineage>
</organism>
<evidence type="ECO:0000313" key="1">
    <source>
        <dbReference type="EMBL" id="MBD0380194.1"/>
    </source>
</evidence>
<dbReference type="AlphaFoldDB" id="A0A926KLV1"/>
<sequence>MEIKLVVESIVRELVKTMQTEAVKPPKLLYIFCDSTAQEAYLDHFILLQKNGIEHDILFLDGETSAWLGKHKIESGAPGKIILADEYAPAPIEVPMDYAGIVIPEIDLDNAGRVALGMKGTVKSEIIFSALVLGKFVLVGDDASGLKRTDRRTLQALGLPKSYQNLFEYYKKEMQMYGVDFAPVKQLAEVAVRKCAASKGGQEEGSLVSVVTTGLSEDATETILTFEGKLVSAEWVKQQPQINRTARLTLAKGTILSPLAKDMLREKGIAVQFKDEG</sequence>
<dbReference type="Proteomes" id="UP000650466">
    <property type="component" value="Unassembled WGS sequence"/>
</dbReference>
<evidence type="ECO:0000313" key="2">
    <source>
        <dbReference type="Proteomes" id="UP000650466"/>
    </source>
</evidence>
<accession>A0A926KLV1</accession>
<reference evidence="1" key="1">
    <citation type="submission" date="2020-09" db="EMBL/GenBank/DDBJ databases">
        <title>Draft Genome Sequence of Paenibacillus sp. WST5.</title>
        <authorList>
            <person name="Bao Z."/>
        </authorList>
    </citation>
    <scope>NUCLEOTIDE SEQUENCE</scope>
    <source>
        <strain evidence="1">WST5</strain>
    </source>
</reference>
<comment type="caution">
    <text evidence="1">The sequence shown here is derived from an EMBL/GenBank/DDBJ whole genome shotgun (WGS) entry which is preliminary data.</text>
</comment>
<keyword evidence="2" id="KW-1185">Reference proteome</keyword>
<dbReference type="EMBL" id="JACVVD010000003">
    <property type="protein sequence ID" value="MBD0380194.1"/>
    <property type="molecule type" value="Genomic_DNA"/>
</dbReference>
<proteinExistence type="predicted"/>
<dbReference type="RefSeq" id="WP_188174017.1">
    <property type="nucleotide sequence ID" value="NZ_JACVVD010000003.1"/>
</dbReference>